<organism evidence="1 2">
    <name type="scientific">Vibrio parahaemolyticus</name>
    <dbReference type="NCBI Taxonomy" id="670"/>
    <lineage>
        <taxon>Bacteria</taxon>
        <taxon>Pseudomonadati</taxon>
        <taxon>Pseudomonadota</taxon>
        <taxon>Gammaproteobacteria</taxon>
        <taxon>Vibrionales</taxon>
        <taxon>Vibrionaceae</taxon>
        <taxon>Vibrio</taxon>
    </lineage>
</organism>
<evidence type="ECO:0000313" key="2">
    <source>
        <dbReference type="Proteomes" id="UP001253193"/>
    </source>
</evidence>
<sequence length="182" mass="21015">MDDKVNIQIESIVQALCEAEQPATTRKPVLEEYSKERVSEIILKGNFLRFCRAASRDNANYWEDVLSSIDIYNKEGLLLLIENICIFERQLTNIFRKHEGSELCYDKTSVVISKLKRHLISGEKIELDVKSVSSWGYPKTTLNNHESILMFFDSLSSLIYGDTEKYLSFLSNLDSRLDYRTG</sequence>
<evidence type="ECO:0000313" key="1">
    <source>
        <dbReference type="EMBL" id="MDS1821599.1"/>
    </source>
</evidence>
<name>A0AAW8Q1R1_VIBPH</name>
<dbReference type="EMBL" id="JAUHGG010000003">
    <property type="protein sequence ID" value="MDS1821599.1"/>
    <property type="molecule type" value="Genomic_DNA"/>
</dbReference>
<reference evidence="1" key="1">
    <citation type="submission" date="2023-06" db="EMBL/GenBank/DDBJ databases">
        <title>Genomic Diversity of Vibrio spp. and Metagenomic Analysis of Pathogens in Florida Gulf Coastal Waters Following Hurricane Ian.</title>
        <authorList>
            <person name="Brumfield K.D."/>
        </authorList>
    </citation>
    <scope>NUCLEOTIDE SEQUENCE</scope>
    <source>
        <strain evidence="1">WBS2B-138</strain>
    </source>
</reference>
<accession>A0AAW8Q1R1</accession>
<gene>
    <name evidence="1" type="ORF">QX249_13075</name>
</gene>
<dbReference type="AlphaFoldDB" id="A0AAW8Q1R1"/>
<dbReference type="Proteomes" id="UP001253193">
    <property type="component" value="Unassembled WGS sequence"/>
</dbReference>
<proteinExistence type="predicted"/>
<protein>
    <submittedName>
        <fullName evidence="1">Uncharacterized protein</fullName>
    </submittedName>
</protein>
<comment type="caution">
    <text evidence="1">The sequence shown here is derived from an EMBL/GenBank/DDBJ whole genome shotgun (WGS) entry which is preliminary data.</text>
</comment>